<dbReference type="CDD" id="cd02208">
    <property type="entry name" value="cupin_RmlC-like"/>
    <property type="match status" value="1"/>
</dbReference>
<name>A0A2N3X1D3_9PSEU</name>
<dbReference type="InterPro" id="IPR011051">
    <property type="entry name" value="RmlC_Cupin_sf"/>
</dbReference>
<protein>
    <submittedName>
        <fullName evidence="2">Mannose-6-phosphate isomerase-like protein (Cupin superfamily)</fullName>
    </submittedName>
</protein>
<organism evidence="2 3">
    <name type="scientific">Amycolatopsis echigonensis</name>
    <dbReference type="NCBI Taxonomy" id="2576905"/>
    <lineage>
        <taxon>Bacteria</taxon>
        <taxon>Bacillati</taxon>
        <taxon>Actinomycetota</taxon>
        <taxon>Actinomycetes</taxon>
        <taxon>Pseudonocardiales</taxon>
        <taxon>Pseudonocardiaceae</taxon>
        <taxon>Amycolatopsis</taxon>
    </lineage>
</organism>
<dbReference type="InterPro" id="IPR013096">
    <property type="entry name" value="Cupin_2"/>
</dbReference>
<keyword evidence="3" id="KW-1185">Reference proteome</keyword>
<proteinExistence type="predicted"/>
<feature type="domain" description="Cupin type-2" evidence="1">
    <location>
        <begin position="24"/>
        <end position="91"/>
    </location>
</feature>
<sequence>MPNAPTVTVFFGGEEGGPDVGLVRVRIPVGTSLPHHTHGGSDVILAPIAGLIRISTDDESIDAHPGDSVLVRKDDEVSLANPGEVEAQVIVAAGPPNFVGGIRQWPEPPA</sequence>
<evidence type="ECO:0000313" key="2">
    <source>
        <dbReference type="EMBL" id="PKV99918.1"/>
    </source>
</evidence>
<dbReference type="RefSeq" id="WP_101434408.1">
    <property type="nucleotide sequence ID" value="NZ_PJMY01000002.1"/>
</dbReference>
<dbReference type="OrthoDB" id="6311549at2"/>
<dbReference type="Pfam" id="PF07883">
    <property type="entry name" value="Cupin_2"/>
    <property type="match status" value="1"/>
</dbReference>
<dbReference type="SUPFAM" id="SSF51182">
    <property type="entry name" value="RmlC-like cupins"/>
    <property type="match status" value="1"/>
</dbReference>
<evidence type="ECO:0000313" key="3">
    <source>
        <dbReference type="Proteomes" id="UP000233750"/>
    </source>
</evidence>
<gene>
    <name evidence="2" type="ORF">ATK30_0915</name>
</gene>
<dbReference type="Proteomes" id="UP000233750">
    <property type="component" value="Unassembled WGS sequence"/>
</dbReference>
<comment type="caution">
    <text evidence="2">The sequence shown here is derived from an EMBL/GenBank/DDBJ whole genome shotgun (WGS) entry which is preliminary data.</text>
</comment>
<reference evidence="2 3" key="1">
    <citation type="submission" date="2017-12" db="EMBL/GenBank/DDBJ databases">
        <title>Sequencing the genomes of 1000 Actinobacteria strains.</title>
        <authorList>
            <person name="Klenk H.-P."/>
        </authorList>
    </citation>
    <scope>NUCLEOTIDE SEQUENCE [LARGE SCALE GENOMIC DNA]</scope>
    <source>
        <strain evidence="2 3">DSM 45165</strain>
    </source>
</reference>
<dbReference type="Gene3D" id="2.60.120.10">
    <property type="entry name" value="Jelly Rolls"/>
    <property type="match status" value="1"/>
</dbReference>
<dbReference type="AlphaFoldDB" id="A0A2N3X1D3"/>
<evidence type="ECO:0000259" key="1">
    <source>
        <dbReference type="Pfam" id="PF07883"/>
    </source>
</evidence>
<dbReference type="InterPro" id="IPR014710">
    <property type="entry name" value="RmlC-like_jellyroll"/>
</dbReference>
<accession>A0A2N3X1D3</accession>
<dbReference type="EMBL" id="PJMY01000002">
    <property type="protein sequence ID" value="PKV99918.1"/>
    <property type="molecule type" value="Genomic_DNA"/>
</dbReference>